<dbReference type="PANTHER" id="PTHR42731">
    <property type="entry name" value="SLL1084 PROTEIN"/>
    <property type="match status" value="1"/>
</dbReference>
<dbReference type="InterPro" id="IPR023404">
    <property type="entry name" value="rSAM_horseshoe"/>
</dbReference>
<dbReference type="Pfam" id="PF10105">
    <property type="entry name" value="DUF2344"/>
    <property type="match status" value="1"/>
</dbReference>
<proteinExistence type="predicted"/>
<dbReference type="NCBIfam" id="TIGR03936">
    <property type="entry name" value="sam_1_link_chp"/>
    <property type="match status" value="1"/>
</dbReference>
<dbReference type="PANTHER" id="PTHR42731:SF1">
    <property type="entry name" value="RADICAL SAM DOMAIN PROTEIN"/>
    <property type="match status" value="1"/>
</dbReference>
<dbReference type="SFLD" id="SFLDS00029">
    <property type="entry name" value="Radical_SAM"/>
    <property type="match status" value="1"/>
</dbReference>
<dbReference type="Proteomes" id="UP000528322">
    <property type="component" value="Unassembled WGS sequence"/>
</dbReference>
<dbReference type="GO" id="GO:0003824">
    <property type="term" value="F:catalytic activity"/>
    <property type="evidence" value="ECO:0007669"/>
    <property type="project" value="InterPro"/>
</dbReference>
<dbReference type="InterPro" id="IPR023862">
    <property type="entry name" value="CHP03960_rSAM"/>
</dbReference>
<dbReference type="SMART" id="SM00729">
    <property type="entry name" value="Elp3"/>
    <property type="match status" value="1"/>
</dbReference>
<dbReference type="RefSeq" id="WP_183733076.1">
    <property type="nucleotide sequence ID" value="NZ_JACHID010000011.1"/>
</dbReference>
<sequence>MQNSIDSCLSKVLKPTRYTGGELNAIVKPISQRRLRIALFFPDVYEIGMSHLGLKILYRMLNAINGVAAERVFSPWTDMEACLRERSHPLFSLETQTPLNEFDVIAVTLQYELSYTNILNGLQLSGIPLRSAMRSNSDPLVIAGGPAAFNPEPLAPFFDTIFIGDAEGEIQHFANTLLQLQFSKSASKQTQLMSQLAERNGYYFPEAFSPQYDQGHFAGMQSQAVVTKAVYQSLQYAPGDEQPIVPFMETVHNRSVVEISRGCTRGCRFCQAGMIYRPVRERNPQAIQELASCSLDASGFDELSLLSLSATDYTGISQVLADLLTRYQPRGVSVSLPSLRAGTLTPELMEQARRVRKGSFTIAPEAGTQRMRDIINKGIDESDILQTAKIVFESGWRRIKLYFMIGLPHETMEDVAGIAHLAIKVQQTASRITKGAQVTVSVSQFIPKAHTPFQWWSMDSLSLLKEKQRSIEELLRPHKAIRYNFHNAPMGMVEGAFARGDRRLADVLEHAVELGCRLDSWSDHFHFNLWQEAFKRAGTSLEEWCYRAYKLEDHLPWDHIDSRVSKEFLRFEWERAIQQKVTPDCRYESCQHCGVCAGEIQLQLHENNGSTTAEGAGVLAEESENTLDLPVASTLRIKYKKTGRLRFLSHLETVKTITSAIVRAGLPVAYSQGYNQHIKLSFSDALGLGVQSYAEYMDIGLVESTDPTDAIARLNKRLPAELAVLDARLGTFSKISAAPHSATYTTNVNIDKVDHFHEAQWLVHRNTKKGSSCIDIKPHVTITQEQPLHFAIHTNTAGKTPKPIEVLAFATGKKPEELSAEIITKTEVLGNELF</sequence>
<dbReference type="EMBL" id="JACHID010000011">
    <property type="protein sequence ID" value="MBB5022485.1"/>
    <property type="molecule type" value="Genomic_DNA"/>
</dbReference>
<dbReference type="CDD" id="cd01335">
    <property type="entry name" value="Radical_SAM"/>
    <property type="match status" value="1"/>
</dbReference>
<dbReference type="Pfam" id="PF19864">
    <property type="entry name" value="Radical_SAM_N2"/>
    <property type="match status" value="1"/>
</dbReference>
<comment type="caution">
    <text evidence="2">The sequence shown here is derived from an EMBL/GenBank/DDBJ whole genome shotgun (WGS) entry which is preliminary data.</text>
</comment>
<dbReference type="InterPro" id="IPR045784">
    <property type="entry name" value="Radical_SAM_N2"/>
</dbReference>
<name>A0A7W8DHH5_9BACT</name>
<keyword evidence="3" id="KW-1185">Reference proteome</keyword>
<dbReference type="AlphaFoldDB" id="A0A7W8DHH5"/>
<dbReference type="InterPro" id="IPR006638">
    <property type="entry name" value="Elp3/MiaA/NifB-like_rSAM"/>
</dbReference>
<dbReference type="SUPFAM" id="SSF102114">
    <property type="entry name" value="Radical SAM enzymes"/>
    <property type="match status" value="1"/>
</dbReference>
<dbReference type="GO" id="GO:0051536">
    <property type="term" value="F:iron-sulfur cluster binding"/>
    <property type="evidence" value="ECO:0007669"/>
    <property type="project" value="InterPro"/>
</dbReference>
<dbReference type="InterPro" id="IPR007197">
    <property type="entry name" value="rSAM"/>
</dbReference>
<evidence type="ECO:0000313" key="2">
    <source>
        <dbReference type="EMBL" id="MBB5022485.1"/>
    </source>
</evidence>
<accession>A0A7W8DHH5</accession>
<dbReference type="Pfam" id="PF04055">
    <property type="entry name" value="Radical_SAM"/>
    <property type="match status" value="1"/>
</dbReference>
<organism evidence="2 3">
    <name type="scientific">Desulfurispira natronophila</name>
    <dbReference type="NCBI Taxonomy" id="682562"/>
    <lineage>
        <taxon>Bacteria</taxon>
        <taxon>Pseudomonadati</taxon>
        <taxon>Chrysiogenota</taxon>
        <taxon>Chrysiogenia</taxon>
        <taxon>Chrysiogenales</taxon>
        <taxon>Chrysiogenaceae</taxon>
        <taxon>Desulfurispira</taxon>
    </lineage>
</organism>
<dbReference type="NCBIfam" id="TIGR03960">
    <property type="entry name" value="rSAM_fuse_unch"/>
    <property type="match status" value="1"/>
</dbReference>
<gene>
    <name evidence="2" type="ORF">HNR37_001822</name>
</gene>
<dbReference type="Gene3D" id="3.80.30.20">
    <property type="entry name" value="tm_1862 like domain"/>
    <property type="match status" value="1"/>
</dbReference>
<reference evidence="2 3" key="1">
    <citation type="submission" date="2020-08" db="EMBL/GenBank/DDBJ databases">
        <title>Genomic Encyclopedia of Type Strains, Phase IV (KMG-IV): sequencing the most valuable type-strain genomes for metagenomic binning, comparative biology and taxonomic classification.</title>
        <authorList>
            <person name="Goeker M."/>
        </authorList>
    </citation>
    <scope>NUCLEOTIDE SEQUENCE [LARGE SCALE GENOMIC DNA]</scope>
    <source>
        <strain evidence="2 3">DSM 22071</strain>
    </source>
</reference>
<evidence type="ECO:0000259" key="1">
    <source>
        <dbReference type="PROSITE" id="PS51918"/>
    </source>
</evidence>
<dbReference type="SFLD" id="SFLDG01082">
    <property type="entry name" value="B12-binding_domain_containing"/>
    <property type="match status" value="1"/>
</dbReference>
<evidence type="ECO:0000313" key="3">
    <source>
        <dbReference type="Proteomes" id="UP000528322"/>
    </source>
</evidence>
<feature type="domain" description="Radical SAM core" evidence="1">
    <location>
        <begin position="249"/>
        <end position="484"/>
    </location>
</feature>
<dbReference type="InterPro" id="IPR058240">
    <property type="entry name" value="rSAM_sf"/>
</dbReference>
<protein>
    <submittedName>
        <fullName evidence="2">Radical SAM family uncharacterized protein/radical SAM-linked protein</fullName>
    </submittedName>
</protein>
<dbReference type="InterPro" id="IPR018768">
    <property type="entry name" value="DUF2344"/>
</dbReference>
<dbReference type="PROSITE" id="PS51918">
    <property type="entry name" value="RADICAL_SAM"/>
    <property type="match status" value="1"/>
</dbReference>